<dbReference type="RefSeq" id="WP_203193116.1">
    <property type="nucleotide sequence ID" value="NZ_CP063362.1"/>
</dbReference>
<evidence type="ECO:0000313" key="1">
    <source>
        <dbReference type="EMBL" id="QRG06209.1"/>
    </source>
</evidence>
<dbReference type="AlphaFoldDB" id="A0A974PMD0"/>
<evidence type="ECO:0000313" key="2">
    <source>
        <dbReference type="Proteomes" id="UP000596427"/>
    </source>
</evidence>
<reference evidence="1 2" key="1">
    <citation type="submission" date="2020-10" db="EMBL/GenBank/DDBJ databases">
        <title>Degradation of 1,4-Dioxane by Xanthobacter sp. YN2, via a Novel Group-2 Soluble Di-Iron Monooxygenase.</title>
        <authorList>
            <person name="Ma F."/>
            <person name="Wang Y."/>
            <person name="Yang J."/>
            <person name="Guo H."/>
            <person name="Su D."/>
            <person name="Yu L."/>
        </authorList>
    </citation>
    <scope>NUCLEOTIDE SEQUENCE [LARGE SCALE GENOMIC DNA]</scope>
    <source>
        <strain evidence="1 2">YN2</strain>
    </source>
</reference>
<dbReference type="Proteomes" id="UP000596427">
    <property type="component" value="Chromosome"/>
</dbReference>
<dbReference type="EMBL" id="CP063362">
    <property type="protein sequence ID" value="QRG06209.1"/>
    <property type="molecule type" value="Genomic_DNA"/>
</dbReference>
<sequence length="66" mass="6809">MRGRGALLGAYRTFPITIADLAAATGYDFGPLAAADPLARRSQLTEAIAAGQPVAFGLSEEADMVL</sequence>
<dbReference type="KEGG" id="xdi:EZH22_25060"/>
<gene>
    <name evidence="1" type="ORF">EZH22_25060</name>
</gene>
<organism evidence="1 2">
    <name type="scientific">Xanthobacter dioxanivorans</name>
    <dbReference type="NCBI Taxonomy" id="2528964"/>
    <lineage>
        <taxon>Bacteria</taxon>
        <taxon>Pseudomonadati</taxon>
        <taxon>Pseudomonadota</taxon>
        <taxon>Alphaproteobacteria</taxon>
        <taxon>Hyphomicrobiales</taxon>
        <taxon>Xanthobacteraceae</taxon>
        <taxon>Xanthobacter</taxon>
    </lineage>
</organism>
<name>A0A974PMD0_9HYPH</name>
<keyword evidence="2" id="KW-1185">Reference proteome</keyword>
<accession>A0A974PMD0</accession>
<proteinExistence type="predicted"/>
<protein>
    <submittedName>
        <fullName evidence="1">Uncharacterized protein</fullName>
    </submittedName>
</protein>